<dbReference type="HOGENOM" id="CLU_043930_0_0_9"/>
<feature type="transmembrane region" description="Helical" evidence="1">
    <location>
        <begin position="220"/>
        <end position="244"/>
    </location>
</feature>
<evidence type="ECO:0000313" key="2">
    <source>
        <dbReference type="EMBL" id="AIS51907.1"/>
    </source>
</evidence>
<name>A0A097AQ40_THEKI</name>
<accession>A0A097AQ40</accession>
<dbReference type="RefSeq" id="WP_049684767.1">
    <property type="nucleotide sequence ID" value="NZ_CP009170.1"/>
</dbReference>
<keyword evidence="3" id="KW-1185">Reference proteome</keyword>
<feature type="transmembrane region" description="Helical" evidence="1">
    <location>
        <begin position="300"/>
        <end position="320"/>
    </location>
</feature>
<evidence type="ECO:0000313" key="3">
    <source>
        <dbReference type="Proteomes" id="UP000029669"/>
    </source>
</evidence>
<proteinExistence type="predicted"/>
<evidence type="ECO:0008006" key="4">
    <source>
        <dbReference type="Google" id="ProtNLM"/>
    </source>
</evidence>
<feature type="transmembrane region" description="Helical" evidence="1">
    <location>
        <begin position="116"/>
        <end position="137"/>
    </location>
</feature>
<feature type="transmembrane region" description="Helical" evidence="1">
    <location>
        <begin position="326"/>
        <end position="346"/>
    </location>
</feature>
<feature type="transmembrane region" description="Helical" evidence="1">
    <location>
        <begin position="264"/>
        <end position="288"/>
    </location>
</feature>
<organism evidence="2 3">
    <name type="scientific">Thermoanaerobacter kivui</name>
    <name type="common">Acetogenium kivui</name>
    <dbReference type="NCBI Taxonomy" id="2325"/>
    <lineage>
        <taxon>Bacteria</taxon>
        <taxon>Bacillati</taxon>
        <taxon>Bacillota</taxon>
        <taxon>Clostridia</taxon>
        <taxon>Thermoanaerobacterales</taxon>
        <taxon>Thermoanaerobacteraceae</taxon>
        <taxon>Thermoanaerobacter</taxon>
    </lineage>
</organism>
<dbReference type="OrthoDB" id="4424890at2"/>
<feature type="transmembrane region" description="Helical" evidence="1">
    <location>
        <begin position="43"/>
        <end position="62"/>
    </location>
</feature>
<feature type="transmembrane region" description="Helical" evidence="1">
    <location>
        <begin position="186"/>
        <end position="208"/>
    </location>
</feature>
<dbReference type="AlphaFoldDB" id="A0A097AQ40"/>
<dbReference type="Proteomes" id="UP000029669">
    <property type="component" value="Chromosome"/>
</dbReference>
<keyword evidence="1" id="KW-1133">Transmembrane helix</keyword>
<feature type="transmembrane region" description="Helical" evidence="1">
    <location>
        <begin position="144"/>
        <end position="166"/>
    </location>
</feature>
<keyword evidence="1" id="KW-0472">Membrane</keyword>
<protein>
    <recommendedName>
        <fullName evidence="4">Membrane protein YkvI</fullName>
    </recommendedName>
</protein>
<evidence type="ECO:0000256" key="1">
    <source>
        <dbReference type="SAM" id="Phobius"/>
    </source>
</evidence>
<dbReference type="EMBL" id="CP009170">
    <property type="protein sequence ID" value="AIS51907.1"/>
    <property type="molecule type" value="Genomic_DNA"/>
</dbReference>
<gene>
    <name evidence="2" type="ORF">TKV_c07240</name>
</gene>
<dbReference type="PANTHER" id="PTHR37814:SF1">
    <property type="entry name" value="MEMBRANE PROTEIN"/>
    <property type="match status" value="1"/>
</dbReference>
<dbReference type="eggNOG" id="COG3949">
    <property type="taxonomic scope" value="Bacteria"/>
</dbReference>
<dbReference type="KEGG" id="tki:TKV_c07240"/>
<feature type="transmembrane region" description="Helical" evidence="1">
    <location>
        <begin position="82"/>
        <end position="110"/>
    </location>
</feature>
<dbReference type="InterPro" id="IPR038728">
    <property type="entry name" value="YkvI-like"/>
</dbReference>
<reference evidence="3" key="1">
    <citation type="journal article" date="2015" name="Genome Announc.">
        <title>Whole-Genome Sequences of 80 Environmental and Clinical Isolates of Burkholderia pseudomallei.</title>
        <authorList>
            <person name="Johnson S.L."/>
            <person name="Baker A.L."/>
            <person name="Chain P.S."/>
            <person name="Currie B.J."/>
            <person name="Daligault H.E."/>
            <person name="Davenport K.W."/>
            <person name="Davis C.B."/>
            <person name="Inglis T.J."/>
            <person name="Kaestli M."/>
            <person name="Koren S."/>
            <person name="Mayo M."/>
            <person name="Merritt A.J."/>
            <person name="Price E.P."/>
            <person name="Sarovich D.S."/>
            <person name="Warner J."/>
            <person name="Rosovitz M.J."/>
        </authorList>
    </citation>
    <scope>NUCLEOTIDE SEQUENCE [LARGE SCALE GENOMIC DNA]</scope>
    <source>
        <strain evidence="3">DSM 2030</strain>
    </source>
</reference>
<dbReference type="PANTHER" id="PTHR37814">
    <property type="entry name" value="CONSERVED MEMBRANE PROTEIN"/>
    <property type="match status" value="1"/>
</dbReference>
<keyword evidence="1" id="KW-0812">Transmembrane</keyword>
<dbReference type="STRING" id="2325.TKV_c07240"/>
<sequence length="349" mass="37132">MSRKEISAFKVAASYIGTVVGAGFASGQEILQFFAYHGVKGTIGLVIAVFMFVFYGYIILRLGNRLNASSYKKVIMKAGGPLFGRVIDLVVTFFLFGALSAMIAGCGAIFEEQFGLPSAFGGVVMAVLSVVTVLTGIGGVISAISFVVPLLLLAIIIVGIFSLFYGPDITVITIADFPFKAAVKNFALSGVLYASYNLLMAVAILAPLGQKTNDRSKLRWGAILGGMGLGLGAFLIFFTILINMPTASLYEIPMLYVAGNISPVLKFVYSFILIAEIYTTAVGNLYGFAARFTEVGSVKYKIFTVASGGMALIASGFGFAKLVHHLYPIAGYGGIIMLIGLTYRIINHK</sequence>